<dbReference type="InterPro" id="IPR053137">
    <property type="entry name" value="NLR-like"/>
</dbReference>
<proteinExistence type="predicted"/>
<evidence type="ECO:0000259" key="3">
    <source>
        <dbReference type="Pfam" id="PF20253"/>
    </source>
</evidence>
<accession>A0A8H6MM93</accession>
<dbReference type="InterPro" id="IPR011990">
    <property type="entry name" value="TPR-like_helical_dom_sf"/>
</dbReference>
<dbReference type="Pfam" id="PF20253">
    <property type="entry name" value="DUF6604"/>
    <property type="match status" value="1"/>
</dbReference>
<feature type="compositionally biased region" description="Acidic residues" evidence="1">
    <location>
        <begin position="612"/>
        <end position="622"/>
    </location>
</feature>
<feature type="domain" description="DUF6604" evidence="3">
    <location>
        <begin position="573"/>
        <end position="739"/>
    </location>
</feature>
<feature type="compositionally biased region" description="Basic residues" evidence="1">
    <location>
        <begin position="636"/>
        <end position="648"/>
    </location>
</feature>
<protein>
    <submittedName>
        <fullName evidence="4">Phosphorylase superfamily protein</fullName>
    </submittedName>
</protein>
<dbReference type="InterPro" id="IPR027417">
    <property type="entry name" value="P-loop_NTPase"/>
</dbReference>
<dbReference type="Pfam" id="PF13424">
    <property type="entry name" value="TPR_12"/>
    <property type="match status" value="1"/>
</dbReference>
<dbReference type="Gene3D" id="3.40.50.300">
    <property type="entry name" value="P-loop containing nucleotide triphosphate hydrolases"/>
    <property type="match status" value="1"/>
</dbReference>
<dbReference type="EMBL" id="WIGM01001324">
    <property type="protein sequence ID" value="KAF6801031.1"/>
    <property type="molecule type" value="Genomic_DNA"/>
</dbReference>
<dbReference type="SUPFAM" id="SSF48452">
    <property type="entry name" value="TPR-like"/>
    <property type="match status" value="1"/>
</dbReference>
<feature type="compositionally biased region" description="Basic and acidic residues" evidence="1">
    <location>
        <begin position="625"/>
        <end position="635"/>
    </location>
</feature>
<dbReference type="AlphaFoldDB" id="A0A8H6MM93"/>
<gene>
    <name evidence="4" type="ORF">CMUS01_15515</name>
</gene>
<reference evidence="4" key="1">
    <citation type="journal article" date="2020" name="Phytopathology">
        <title>Genome Sequence Resources of Colletotrichum truncatum, C. plurivorum, C. musicola, and C. sojae: Four Species Pathogenic to Soybean (Glycine max).</title>
        <authorList>
            <person name="Rogerio F."/>
            <person name="Boufleur T.R."/>
            <person name="Ciampi-Guillardi M."/>
            <person name="Sukno S.A."/>
            <person name="Thon M.R."/>
            <person name="Massola Junior N.S."/>
            <person name="Baroncelli R."/>
        </authorList>
    </citation>
    <scope>NUCLEOTIDE SEQUENCE</scope>
    <source>
        <strain evidence="4">LFN0074</strain>
    </source>
</reference>
<dbReference type="OrthoDB" id="4848441at2759"/>
<name>A0A8H6MM93_9PEZI</name>
<dbReference type="PANTHER" id="PTHR46082:SF6">
    <property type="entry name" value="AAA+ ATPASE DOMAIN-CONTAINING PROTEIN-RELATED"/>
    <property type="match status" value="1"/>
</dbReference>
<organism evidence="4 5">
    <name type="scientific">Colletotrichum musicola</name>
    <dbReference type="NCBI Taxonomy" id="2175873"/>
    <lineage>
        <taxon>Eukaryota</taxon>
        <taxon>Fungi</taxon>
        <taxon>Dikarya</taxon>
        <taxon>Ascomycota</taxon>
        <taxon>Pezizomycotina</taxon>
        <taxon>Sordariomycetes</taxon>
        <taxon>Hypocreomycetidae</taxon>
        <taxon>Glomerellales</taxon>
        <taxon>Glomerellaceae</taxon>
        <taxon>Colletotrichum</taxon>
        <taxon>Colletotrichum orchidearum species complex</taxon>
    </lineage>
</organism>
<dbReference type="Proteomes" id="UP000639643">
    <property type="component" value="Unassembled WGS sequence"/>
</dbReference>
<keyword evidence="5" id="KW-1185">Reference proteome</keyword>
<evidence type="ECO:0000256" key="1">
    <source>
        <dbReference type="SAM" id="MobiDB-lite"/>
    </source>
</evidence>
<dbReference type="Gene3D" id="1.25.40.10">
    <property type="entry name" value="Tetratricopeptide repeat domain"/>
    <property type="match status" value="1"/>
</dbReference>
<comment type="caution">
    <text evidence="4">The sequence shown here is derived from an EMBL/GenBank/DDBJ whole genome shotgun (WGS) entry which is preliminary data.</text>
</comment>
<dbReference type="InterPro" id="IPR002182">
    <property type="entry name" value="NB-ARC"/>
</dbReference>
<sequence length="936" mass="105952">RSVDVLVDAVHHVIHFTRNKRYVQRAESSDIQHMFFDQRQQTVALVGMGGVGKTQLALDFAYWVKENKPAYSVFWVPAFSFAGFEQAYTDIAKELGLRPNTEGEDVKTTVRQFLNSKAAGCWLLIIDNADDMDIFYGSAGEQEQDGLINHIPTSDNGIILFTTRSREVALAVADDAPIDLLAMEKDEAETLLGKSIHRKQLLQDHDTVAKLLDFLTYLPLAITQASAYLNRNTSLSITRYLELLQGTEDTLIRTMSREFRDSTRYSNSSNAIATTWLVSFEQIRQIDSHAADLLYFVSRIEPKSIPRSILPCSGSKKELEYAIGTLTSYSFIFERDETQTFDMHSLVHLATRVWVAKESIDQQIKADATKHLNKIFPTDHYTNRALWRQYMPHALKNLKESTEPEIEEMLDLSSQVGRCLLEDARTQEAIKLLEHVVEVREETLDEGHPDRLASQHVLARAYQADGRVKEAIELLEHVVEVQEKTLDEGHPHRLASQHTLAYAYEADGRAKEATEVLVSPSGETNVAGLVSMASLIADHGAPVSSSIYKLLIWWDKRMGANDVASKRTTSKSPTSKRSSSDSEQIEEIKGVIFSNRFASLRFADDAPSEPQQEAESESEVSDTETTQKKKMDNNKKKGKGKKAKKTGKAQKTEVKARAKANIHTNEMSPKSYRILENDGDLMTNYTMAILTITAELSQMRLYLMNLWHEVATEGLSIVVAGAVSHVAIAKVKKTEQEVFVDFPGYECFESITGTLTRGNRDRFQQLTEAKAAAKPFKDCPNCEVDVREKLLLYAYQDLVDFVTDFQQSRNGRPTKAMRARLVKWDPTFRLEDATKAERIKWRRAYTINYLYELVNEYSALEQKQRGSNRCFSESVDWSPKDPTDSERWLLGMTEFAAFVTSLVTQKSGVDFQRMILPRHVFQLQCIVDATMVAQFG</sequence>
<dbReference type="Pfam" id="PF00931">
    <property type="entry name" value="NB-ARC"/>
    <property type="match status" value="1"/>
</dbReference>
<dbReference type="SUPFAM" id="SSF52540">
    <property type="entry name" value="P-loop containing nucleoside triphosphate hydrolases"/>
    <property type="match status" value="1"/>
</dbReference>
<dbReference type="InterPro" id="IPR046539">
    <property type="entry name" value="DUF6604"/>
</dbReference>
<feature type="region of interest" description="Disordered" evidence="1">
    <location>
        <begin position="563"/>
        <end position="585"/>
    </location>
</feature>
<dbReference type="PANTHER" id="PTHR46082">
    <property type="entry name" value="ATP/GTP-BINDING PROTEIN-RELATED"/>
    <property type="match status" value="1"/>
</dbReference>
<feature type="region of interest" description="Disordered" evidence="1">
    <location>
        <begin position="604"/>
        <end position="658"/>
    </location>
</feature>
<feature type="compositionally biased region" description="Low complexity" evidence="1">
    <location>
        <begin position="566"/>
        <end position="577"/>
    </location>
</feature>
<evidence type="ECO:0000313" key="5">
    <source>
        <dbReference type="Proteomes" id="UP000639643"/>
    </source>
</evidence>
<evidence type="ECO:0000259" key="2">
    <source>
        <dbReference type="Pfam" id="PF00931"/>
    </source>
</evidence>
<evidence type="ECO:0000313" key="4">
    <source>
        <dbReference type="EMBL" id="KAF6801031.1"/>
    </source>
</evidence>
<feature type="non-terminal residue" evidence="4">
    <location>
        <position position="1"/>
    </location>
</feature>
<dbReference type="GO" id="GO:0043531">
    <property type="term" value="F:ADP binding"/>
    <property type="evidence" value="ECO:0007669"/>
    <property type="project" value="InterPro"/>
</dbReference>
<feature type="domain" description="NB-ARC" evidence="2">
    <location>
        <begin position="37"/>
        <end position="200"/>
    </location>
</feature>